<dbReference type="InterPro" id="IPR004294">
    <property type="entry name" value="Carotenoid_Oase"/>
</dbReference>
<evidence type="ECO:0000313" key="7">
    <source>
        <dbReference type="Proteomes" id="UP001186944"/>
    </source>
</evidence>
<dbReference type="GO" id="GO:0042574">
    <property type="term" value="P:retinal metabolic process"/>
    <property type="evidence" value="ECO:0007669"/>
    <property type="project" value="TreeGrafter"/>
</dbReference>
<evidence type="ECO:0000256" key="3">
    <source>
        <dbReference type="ARBA" id="ARBA00023002"/>
    </source>
</evidence>
<comment type="cofactor">
    <cofactor evidence="5">
        <name>Fe(2+)</name>
        <dbReference type="ChEBI" id="CHEBI:29033"/>
    </cofactor>
    <text evidence="5">Binds 1 Fe(2+) ion per subunit.</text>
</comment>
<keyword evidence="4 5" id="KW-0408">Iron</keyword>
<comment type="similarity">
    <text evidence="1">Belongs to the carotenoid oxygenase family.</text>
</comment>
<evidence type="ECO:0000256" key="1">
    <source>
        <dbReference type="ARBA" id="ARBA00006787"/>
    </source>
</evidence>
<evidence type="ECO:0000256" key="4">
    <source>
        <dbReference type="ARBA" id="ARBA00023004"/>
    </source>
</evidence>
<dbReference type="PANTHER" id="PTHR10543:SF24">
    <property type="entry name" value="CAROTENOID ISOMEROOXYGENASE"/>
    <property type="match status" value="1"/>
</dbReference>
<gene>
    <name evidence="6" type="ORF">FSP39_014786</name>
</gene>
<reference evidence="6" key="1">
    <citation type="submission" date="2019-08" db="EMBL/GenBank/DDBJ databases">
        <title>The improved chromosome-level genome for the pearl oyster Pinctada fucata martensii using PacBio sequencing and Hi-C.</title>
        <authorList>
            <person name="Zheng Z."/>
        </authorList>
    </citation>
    <scope>NUCLEOTIDE SEQUENCE</scope>
    <source>
        <strain evidence="6">ZZ-2019</strain>
        <tissue evidence="6">Adductor muscle</tissue>
    </source>
</reference>
<accession>A0AA88YT39</accession>
<proteinExistence type="inferred from homology"/>
<comment type="caution">
    <text evidence="6">The sequence shown here is derived from an EMBL/GenBank/DDBJ whole genome shotgun (WGS) entry which is preliminary data.</text>
</comment>
<dbReference type="GO" id="GO:0046872">
    <property type="term" value="F:metal ion binding"/>
    <property type="evidence" value="ECO:0007669"/>
    <property type="project" value="UniProtKB-KW"/>
</dbReference>
<dbReference type="GO" id="GO:0010436">
    <property type="term" value="F:carotenoid dioxygenase activity"/>
    <property type="evidence" value="ECO:0007669"/>
    <property type="project" value="TreeGrafter"/>
</dbReference>
<keyword evidence="3" id="KW-0560">Oxidoreductase</keyword>
<sequence>MHTQFESVNEEVEEIKGEVKDKEDSFKNIRIAGETQCRWRFHPGYIHSFNLTENYFVYPEQTFAWSIPMLASMPFHNKSAMDNFQWYPDEKTPENENLVRLTGCKATAKKISEDEVFCEYEVLYSGGCELAQVNYPKYNGRKYTYVYGVGHGFKRLVKLNVSDKTYKIWEPTEGIVSEPVFVPNPEQKSEDDGVVLSPVKAYGKGARPYLIVLDGKTFTELARVEFDTSRFSLDFHGFFRAAET</sequence>
<evidence type="ECO:0000256" key="2">
    <source>
        <dbReference type="ARBA" id="ARBA00022723"/>
    </source>
</evidence>
<feature type="binding site" evidence="5">
    <location>
        <position position="236"/>
    </location>
    <ligand>
        <name>Fe cation</name>
        <dbReference type="ChEBI" id="CHEBI:24875"/>
        <note>catalytic</note>
    </ligand>
</feature>
<dbReference type="PANTHER" id="PTHR10543">
    <property type="entry name" value="BETA-CAROTENE DIOXYGENASE"/>
    <property type="match status" value="1"/>
</dbReference>
<dbReference type="Proteomes" id="UP001186944">
    <property type="component" value="Unassembled WGS sequence"/>
</dbReference>
<evidence type="ECO:0000313" key="6">
    <source>
        <dbReference type="EMBL" id="KAK3104986.1"/>
    </source>
</evidence>
<protein>
    <submittedName>
        <fullName evidence="6">Uncharacterized protein</fullName>
    </submittedName>
</protein>
<name>A0AA88YT39_PINIB</name>
<dbReference type="AlphaFoldDB" id="A0AA88YT39"/>
<dbReference type="EMBL" id="VSWD01000004">
    <property type="protein sequence ID" value="KAK3104986.1"/>
    <property type="molecule type" value="Genomic_DNA"/>
</dbReference>
<keyword evidence="2 5" id="KW-0479">Metal-binding</keyword>
<dbReference type="Pfam" id="PF03055">
    <property type="entry name" value="RPE65"/>
    <property type="match status" value="2"/>
</dbReference>
<keyword evidence="7" id="KW-1185">Reference proteome</keyword>
<organism evidence="6 7">
    <name type="scientific">Pinctada imbricata</name>
    <name type="common">Atlantic pearl-oyster</name>
    <name type="synonym">Pinctada martensii</name>
    <dbReference type="NCBI Taxonomy" id="66713"/>
    <lineage>
        <taxon>Eukaryota</taxon>
        <taxon>Metazoa</taxon>
        <taxon>Spiralia</taxon>
        <taxon>Lophotrochozoa</taxon>
        <taxon>Mollusca</taxon>
        <taxon>Bivalvia</taxon>
        <taxon>Autobranchia</taxon>
        <taxon>Pteriomorphia</taxon>
        <taxon>Pterioida</taxon>
        <taxon>Pterioidea</taxon>
        <taxon>Pteriidae</taxon>
        <taxon>Pinctada</taxon>
    </lineage>
</organism>
<dbReference type="GO" id="GO:0016121">
    <property type="term" value="P:carotene catabolic process"/>
    <property type="evidence" value="ECO:0007669"/>
    <property type="project" value="TreeGrafter"/>
</dbReference>
<dbReference type="GO" id="GO:0003834">
    <property type="term" value="F:beta-carotene 15,15'-dioxygenase activity"/>
    <property type="evidence" value="ECO:0007669"/>
    <property type="project" value="TreeGrafter"/>
</dbReference>
<evidence type="ECO:0000256" key="5">
    <source>
        <dbReference type="PIRSR" id="PIRSR604294-1"/>
    </source>
</evidence>